<dbReference type="InterPro" id="IPR011712">
    <property type="entry name" value="Sig_transdc_His_kin_sub3_dim/P"/>
</dbReference>
<keyword evidence="3" id="KW-0808">Transferase</keyword>
<comment type="subcellular location">
    <subcellularLocation>
        <location evidence="1">Cell membrane</location>
        <topology evidence="1">Multi-pass membrane protein</topology>
    </subcellularLocation>
</comment>
<dbReference type="SUPFAM" id="SSF55874">
    <property type="entry name" value="ATPase domain of HSP90 chaperone/DNA topoisomerase II/histidine kinase"/>
    <property type="match status" value="1"/>
</dbReference>
<dbReference type="CDD" id="cd16917">
    <property type="entry name" value="HATPase_UhpB-NarQ-NarX-like"/>
    <property type="match status" value="1"/>
</dbReference>
<dbReference type="STRING" id="573321.SAMN04488505_101262"/>
<evidence type="ECO:0000256" key="10">
    <source>
        <dbReference type="SAM" id="Phobius"/>
    </source>
</evidence>
<dbReference type="PROSITE" id="PS50109">
    <property type="entry name" value="HIS_KIN"/>
    <property type="match status" value="1"/>
</dbReference>
<organism evidence="12 13">
    <name type="scientific">Chitinophaga rupis</name>
    <dbReference type="NCBI Taxonomy" id="573321"/>
    <lineage>
        <taxon>Bacteria</taxon>
        <taxon>Pseudomonadati</taxon>
        <taxon>Bacteroidota</taxon>
        <taxon>Chitinophagia</taxon>
        <taxon>Chitinophagales</taxon>
        <taxon>Chitinophagaceae</taxon>
        <taxon>Chitinophaga</taxon>
    </lineage>
</organism>
<dbReference type="SMART" id="SM00387">
    <property type="entry name" value="HATPase_c"/>
    <property type="match status" value="1"/>
</dbReference>
<evidence type="ECO:0000256" key="2">
    <source>
        <dbReference type="ARBA" id="ARBA00022475"/>
    </source>
</evidence>
<dbReference type="Pfam" id="PF02518">
    <property type="entry name" value="HATPase_c"/>
    <property type="match status" value="1"/>
</dbReference>
<proteinExistence type="predicted"/>
<feature type="transmembrane region" description="Helical" evidence="10">
    <location>
        <begin position="413"/>
        <end position="433"/>
    </location>
</feature>
<evidence type="ECO:0000256" key="1">
    <source>
        <dbReference type="ARBA" id="ARBA00004651"/>
    </source>
</evidence>
<dbReference type="Gene3D" id="1.25.40.10">
    <property type="entry name" value="Tetratricopeptide repeat domain"/>
    <property type="match status" value="2"/>
</dbReference>
<reference evidence="12 13" key="1">
    <citation type="submission" date="2016-10" db="EMBL/GenBank/DDBJ databases">
        <authorList>
            <person name="de Groot N.N."/>
        </authorList>
    </citation>
    <scope>NUCLEOTIDE SEQUENCE [LARGE SCALE GENOMIC DNA]</scope>
    <source>
        <strain evidence="12 13">DSM 21039</strain>
    </source>
</reference>
<dbReference type="InterPro" id="IPR050482">
    <property type="entry name" value="Sensor_HK_TwoCompSys"/>
</dbReference>
<accession>A0A1H7HA20</accession>
<dbReference type="InterPro" id="IPR036890">
    <property type="entry name" value="HATPase_C_sf"/>
</dbReference>
<dbReference type="GO" id="GO:0005886">
    <property type="term" value="C:plasma membrane"/>
    <property type="evidence" value="ECO:0007669"/>
    <property type="project" value="UniProtKB-SubCell"/>
</dbReference>
<dbReference type="InterPro" id="IPR019734">
    <property type="entry name" value="TPR_rpt"/>
</dbReference>
<feature type="domain" description="Histidine kinase" evidence="11">
    <location>
        <begin position="576"/>
        <end position="664"/>
    </location>
</feature>
<dbReference type="Gene3D" id="3.30.565.10">
    <property type="entry name" value="Histidine kinase-like ATPase, C-terminal domain"/>
    <property type="match status" value="1"/>
</dbReference>
<dbReference type="PANTHER" id="PTHR24421">
    <property type="entry name" value="NITRATE/NITRITE SENSOR PROTEIN NARX-RELATED"/>
    <property type="match status" value="1"/>
</dbReference>
<dbReference type="SUPFAM" id="SSF48452">
    <property type="entry name" value="TPR-like"/>
    <property type="match status" value="2"/>
</dbReference>
<keyword evidence="6 10" id="KW-1133">Transmembrane helix</keyword>
<dbReference type="EMBL" id="FOBB01000001">
    <property type="protein sequence ID" value="SEK47246.1"/>
    <property type="molecule type" value="Genomic_DNA"/>
</dbReference>
<dbReference type="AlphaFoldDB" id="A0A1H7HA20"/>
<keyword evidence="7" id="KW-0902">Two-component regulatory system</keyword>
<dbReference type="GO" id="GO:0000155">
    <property type="term" value="F:phosphorelay sensor kinase activity"/>
    <property type="evidence" value="ECO:0007669"/>
    <property type="project" value="InterPro"/>
</dbReference>
<dbReference type="PROSITE" id="PS50005">
    <property type="entry name" value="TPR"/>
    <property type="match status" value="1"/>
</dbReference>
<evidence type="ECO:0000256" key="7">
    <source>
        <dbReference type="ARBA" id="ARBA00023012"/>
    </source>
</evidence>
<name>A0A1H7HA20_9BACT</name>
<feature type="repeat" description="TPR" evidence="9">
    <location>
        <begin position="135"/>
        <end position="168"/>
    </location>
</feature>
<dbReference type="GO" id="GO:0046983">
    <property type="term" value="F:protein dimerization activity"/>
    <property type="evidence" value="ECO:0007669"/>
    <property type="project" value="InterPro"/>
</dbReference>
<evidence type="ECO:0000313" key="13">
    <source>
        <dbReference type="Proteomes" id="UP000198984"/>
    </source>
</evidence>
<keyword evidence="9" id="KW-0802">TPR repeat</keyword>
<evidence type="ECO:0000256" key="6">
    <source>
        <dbReference type="ARBA" id="ARBA00022989"/>
    </source>
</evidence>
<evidence type="ECO:0000256" key="9">
    <source>
        <dbReference type="PROSITE-ProRule" id="PRU00339"/>
    </source>
</evidence>
<evidence type="ECO:0000256" key="3">
    <source>
        <dbReference type="ARBA" id="ARBA00022679"/>
    </source>
</evidence>
<keyword evidence="13" id="KW-1185">Reference proteome</keyword>
<dbReference type="InterPro" id="IPR011990">
    <property type="entry name" value="TPR-like_helical_dom_sf"/>
</dbReference>
<gene>
    <name evidence="12" type="ORF">SAMN04488505_101262</name>
</gene>
<keyword evidence="2" id="KW-1003">Cell membrane</keyword>
<evidence type="ECO:0000259" key="11">
    <source>
        <dbReference type="PROSITE" id="PS50109"/>
    </source>
</evidence>
<dbReference type="PANTHER" id="PTHR24421:SF37">
    <property type="entry name" value="SENSOR HISTIDINE KINASE NARS"/>
    <property type="match status" value="1"/>
</dbReference>
<protein>
    <submittedName>
        <fullName evidence="12">Tetratricopeptide repeat-containing protein</fullName>
    </submittedName>
</protein>
<dbReference type="InterPro" id="IPR003594">
    <property type="entry name" value="HATPase_dom"/>
</dbReference>
<dbReference type="InterPro" id="IPR005467">
    <property type="entry name" value="His_kinase_dom"/>
</dbReference>
<dbReference type="SMART" id="SM00028">
    <property type="entry name" value="TPR"/>
    <property type="match status" value="4"/>
</dbReference>
<dbReference type="Gene3D" id="1.20.5.1930">
    <property type="match status" value="1"/>
</dbReference>
<dbReference type="Pfam" id="PF13181">
    <property type="entry name" value="TPR_8"/>
    <property type="match status" value="1"/>
</dbReference>
<dbReference type="Pfam" id="PF13424">
    <property type="entry name" value="TPR_12"/>
    <property type="match status" value="1"/>
</dbReference>
<evidence type="ECO:0000256" key="8">
    <source>
        <dbReference type="ARBA" id="ARBA00023136"/>
    </source>
</evidence>
<evidence type="ECO:0000313" key="12">
    <source>
        <dbReference type="EMBL" id="SEK47246.1"/>
    </source>
</evidence>
<evidence type="ECO:0000256" key="4">
    <source>
        <dbReference type="ARBA" id="ARBA00022692"/>
    </source>
</evidence>
<keyword evidence="5" id="KW-0418">Kinase</keyword>
<dbReference type="Pfam" id="PF07730">
    <property type="entry name" value="HisKA_3"/>
    <property type="match status" value="1"/>
</dbReference>
<keyword evidence="4 10" id="KW-0812">Transmembrane</keyword>
<dbReference type="Proteomes" id="UP000198984">
    <property type="component" value="Unassembled WGS sequence"/>
</dbReference>
<keyword evidence="8 10" id="KW-0472">Membrane</keyword>
<sequence length="668" mass="75301">MHIVGYANTKITGMNRIFIYILLCCFTGSYARAQQPLHKDSLYRIMQRQPADTNSVIACFQYGDLYYPEQLDSAAFFYRKGLHLAQQMRYQRGVGIFTSYYVFVLNQRGEYAKALHLVSQAAIIFKALKDEPNLLGAYNNIGNEYHNMGAFPEAARYYLLAIMLAEKHKNTKQLTKLYNNLASVFFNTEDYEKSHLYATRALALSRALKDTARIAAALVNLGGALTRQKHIPEAIAAYQEVIQLGRYLGDSTLVMDGLINTGSIYSDLNQHQKALRQYEQTMAITDTYEDQDYRLYAQLGFGQELLKTGQAAKADRVIAATIALAQRMQANDELRQTYQTAAEIKEALNQPAQALQYRKQYEALNDTLLGASTRKQVHQLEIAFQTAEKDKALAEKQLLLTQKDLELASKAKWQAIFLLAIGLLAALAFLFWYRYRQRNKLQAQQLQTLEKEKTVQVLEALMQGEEKERVRLSKDLHDGVGGLLSAVKMHFSAIRQNQEVLKQNPAYTHAIGLLDDAITDIRKTAHNLMPETLYRLGLKDALQTFCKNISYSGTLQVSFYTNGDIGRFKPNFELSVYRIVQELVNNIIKHSKASEALVQLTQHNGTLAITVEDNGVGFNQQHVQQHGNGLISLQSRIRALNGNIAIDAASGQGTTAYIEFDVSIITNN</sequence>
<evidence type="ECO:0000256" key="5">
    <source>
        <dbReference type="ARBA" id="ARBA00022777"/>
    </source>
</evidence>